<feature type="domain" description="PRC-barrel" evidence="1">
    <location>
        <begin position="1"/>
        <end position="74"/>
    </location>
</feature>
<reference evidence="2" key="1">
    <citation type="submission" date="2020-10" db="EMBL/GenBank/DDBJ databases">
        <authorList>
            <person name="Gilroy R."/>
        </authorList>
    </citation>
    <scope>NUCLEOTIDE SEQUENCE</scope>
    <source>
        <strain evidence="2">CHK184-20233</strain>
    </source>
</reference>
<reference evidence="2" key="2">
    <citation type="journal article" date="2021" name="PeerJ">
        <title>Extensive microbial diversity within the chicken gut microbiome revealed by metagenomics and culture.</title>
        <authorList>
            <person name="Gilroy R."/>
            <person name="Ravi A."/>
            <person name="Getino M."/>
            <person name="Pursley I."/>
            <person name="Horton D.L."/>
            <person name="Alikhan N.F."/>
            <person name="Baker D."/>
            <person name="Gharbi K."/>
            <person name="Hall N."/>
            <person name="Watson M."/>
            <person name="Adriaenssens E.M."/>
            <person name="Foster-Nyarko E."/>
            <person name="Jarju S."/>
            <person name="Secka A."/>
            <person name="Antonio M."/>
            <person name="Oren A."/>
            <person name="Chaudhuri R.R."/>
            <person name="La Ragione R."/>
            <person name="Hildebrand F."/>
            <person name="Pallen M.J."/>
        </authorList>
    </citation>
    <scope>NUCLEOTIDE SEQUENCE</scope>
    <source>
        <strain evidence="2">CHK184-20233</strain>
    </source>
</reference>
<dbReference type="PANTHER" id="PTHR40061:SF1">
    <property type="entry name" value="SPORULATION PROTEIN YLMC-RELATED"/>
    <property type="match status" value="1"/>
</dbReference>
<evidence type="ECO:0000313" key="2">
    <source>
        <dbReference type="EMBL" id="HIR59820.1"/>
    </source>
</evidence>
<dbReference type="EMBL" id="DVHC01000066">
    <property type="protein sequence ID" value="HIR59820.1"/>
    <property type="molecule type" value="Genomic_DNA"/>
</dbReference>
<dbReference type="InterPro" id="IPR014238">
    <property type="entry name" value="Spore_YlmC/YmxH"/>
</dbReference>
<gene>
    <name evidence="2" type="ORF">IAB38_07235</name>
</gene>
<dbReference type="Gene3D" id="2.30.30.240">
    <property type="entry name" value="PRC-barrel domain"/>
    <property type="match status" value="1"/>
</dbReference>
<name>A0A9D1DVB7_9FIRM</name>
<dbReference type="AlphaFoldDB" id="A0A9D1DVB7"/>
<protein>
    <submittedName>
        <fullName evidence="2">YlmC/YmxH family sporulation protein</fullName>
    </submittedName>
</protein>
<accession>A0A9D1DVB7</accession>
<dbReference type="Proteomes" id="UP000824232">
    <property type="component" value="Unassembled WGS sequence"/>
</dbReference>
<evidence type="ECO:0000313" key="3">
    <source>
        <dbReference type="Proteomes" id="UP000824232"/>
    </source>
</evidence>
<evidence type="ECO:0000259" key="1">
    <source>
        <dbReference type="Pfam" id="PF05239"/>
    </source>
</evidence>
<organism evidence="2 3">
    <name type="scientific">Candidatus Onthousia excrementipullorum</name>
    <dbReference type="NCBI Taxonomy" id="2840884"/>
    <lineage>
        <taxon>Bacteria</taxon>
        <taxon>Bacillati</taxon>
        <taxon>Bacillota</taxon>
        <taxon>Bacilli</taxon>
        <taxon>Candidatus Onthousia</taxon>
    </lineage>
</organism>
<comment type="caution">
    <text evidence="2">The sequence shown here is derived from an EMBL/GenBank/DDBJ whole genome shotgun (WGS) entry which is preliminary data.</text>
</comment>
<dbReference type="NCBIfam" id="TIGR02888">
    <property type="entry name" value="spore_YlmC_YmxH"/>
    <property type="match status" value="1"/>
</dbReference>
<dbReference type="InterPro" id="IPR011033">
    <property type="entry name" value="PRC_barrel-like_sf"/>
</dbReference>
<dbReference type="InterPro" id="IPR027275">
    <property type="entry name" value="PRC-brl_dom"/>
</dbReference>
<dbReference type="SUPFAM" id="SSF50346">
    <property type="entry name" value="PRC-barrel domain"/>
    <property type="match status" value="1"/>
</dbReference>
<dbReference type="Pfam" id="PF05239">
    <property type="entry name" value="PRC"/>
    <property type="match status" value="1"/>
</dbReference>
<dbReference type="PANTHER" id="PTHR40061">
    <property type="entry name" value="SPORULATION PROTEIN YLMC-RELATED"/>
    <property type="match status" value="1"/>
</dbReference>
<sequence length="77" mass="8626">MMRLSDLQSKDIVNVIDGRNIGNIIDVKVDERNGSIISLIVEPKGKFISFGKGEDTEIKWQSIERIGEDVILVRLGN</sequence>
<proteinExistence type="predicted"/>